<dbReference type="NCBIfam" id="NF001453">
    <property type="entry name" value="PRK00312.1"/>
    <property type="match status" value="1"/>
</dbReference>
<dbReference type="GO" id="GO:0032259">
    <property type="term" value="P:methylation"/>
    <property type="evidence" value="ECO:0007669"/>
    <property type="project" value="UniProtKB-KW"/>
</dbReference>
<comment type="caution">
    <text evidence="8">The sequence shown here is derived from an EMBL/GenBank/DDBJ whole genome shotgun (WGS) entry which is preliminary data.</text>
</comment>
<dbReference type="EC" id="2.1.1.77" evidence="7"/>
<organism evidence="8">
    <name type="scientific">Thiolapillus brandeum</name>
    <dbReference type="NCBI Taxonomy" id="1076588"/>
    <lineage>
        <taxon>Bacteria</taxon>
        <taxon>Pseudomonadati</taxon>
        <taxon>Pseudomonadota</taxon>
        <taxon>Gammaproteobacteria</taxon>
        <taxon>Chromatiales</taxon>
        <taxon>Sedimenticolaceae</taxon>
        <taxon>Thiolapillus</taxon>
    </lineage>
</organism>
<dbReference type="PANTHER" id="PTHR11579:SF0">
    <property type="entry name" value="PROTEIN-L-ISOASPARTATE(D-ASPARTATE) O-METHYLTRANSFERASE"/>
    <property type="match status" value="1"/>
</dbReference>
<evidence type="ECO:0000256" key="3">
    <source>
        <dbReference type="ARBA" id="ARBA00022490"/>
    </source>
</evidence>
<dbReference type="PANTHER" id="PTHR11579">
    <property type="entry name" value="PROTEIN-L-ISOASPARTATE O-METHYLTRANSFERASE"/>
    <property type="match status" value="1"/>
</dbReference>
<dbReference type="Pfam" id="PF01135">
    <property type="entry name" value="PCMT"/>
    <property type="match status" value="1"/>
</dbReference>
<dbReference type="CDD" id="cd02440">
    <property type="entry name" value="AdoMet_MTases"/>
    <property type="match status" value="1"/>
</dbReference>
<dbReference type="InterPro" id="IPR000682">
    <property type="entry name" value="PCMT"/>
</dbReference>
<keyword evidence="3 7" id="KW-0963">Cytoplasm</keyword>
<evidence type="ECO:0000256" key="4">
    <source>
        <dbReference type="ARBA" id="ARBA00022603"/>
    </source>
</evidence>
<dbReference type="HAMAP" id="MF_00090">
    <property type="entry name" value="PIMT"/>
    <property type="match status" value="1"/>
</dbReference>
<dbReference type="FunFam" id="3.40.50.150:FF:000010">
    <property type="entry name" value="Protein-L-isoaspartate O-methyltransferase"/>
    <property type="match status" value="1"/>
</dbReference>
<evidence type="ECO:0000256" key="6">
    <source>
        <dbReference type="ARBA" id="ARBA00022691"/>
    </source>
</evidence>
<dbReference type="GO" id="GO:0030091">
    <property type="term" value="P:protein repair"/>
    <property type="evidence" value="ECO:0007669"/>
    <property type="project" value="UniProtKB-UniRule"/>
</dbReference>
<name>A0A831K3J9_9GAMM</name>
<sequence>MSPGNSQQQMIKDIEAEVALTKHMIGRDHLSPEVMDAMCEVPRDAFVPSALKHAAFADGPLPIGHGQTISQPYIVALMTDLLQLQPEDKVLEIGTGSGYQTAILSRLCQQVYSVEVVPELSKTAQDVFQQLGYENIQARIGNGYEGWPEHAPYDGIIVTAAASHVPPALIEQLKPGKRLVIPVGEPYSYQTLYVVEKNAQGEIHRQDILGVAFVPLVDAKAESK</sequence>
<protein>
    <recommendedName>
        <fullName evidence="7">Protein-L-isoaspartate O-methyltransferase</fullName>
        <ecNumber evidence="7">2.1.1.77</ecNumber>
    </recommendedName>
    <alternativeName>
        <fullName evidence="7">L-isoaspartyl protein carboxyl methyltransferase</fullName>
    </alternativeName>
    <alternativeName>
        <fullName evidence="7">Protein L-isoaspartyl methyltransferase</fullName>
    </alternativeName>
    <alternativeName>
        <fullName evidence="7">Protein-beta-aspartate methyltransferase</fullName>
        <shortName evidence="7">PIMT</shortName>
    </alternativeName>
</protein>
<gene>
    <name evidence="7" type="primary">pcm</name>
    <name evidence="8" type="ORF">ENG92_03390</name>
</gene>
<dbReference type="NCBIfam" id="TIGR00080">
    <property type="entry name" value="pimt"/>
    <property type="match status" value="1"/>
</dbReference>
<evidence type="ECO:0000256" key="1">
    <source>
        <dbReference type="ARBA" id="ARBA00004496"/>
    </source>
</evidence>
<dbReference type="Proteomes" id="UP000885822">
    <property type="component" value="Unassembled WGS sequence"/>
</dbReference>
<keyword evidence="5 7" id="KW-0808">Transferase</keyword>
<comment type="catalytic activity">
    <reaction evidence="7">
        <text>[protein]-L-isoaspartate + S-adenosyl-L-methionine = [protein]-L-isoaspartate alpha-methyl ester + S-adenosyl-L-homocysteine</text>
        <dbReference type="Rhea" id="RHEA:12705"/>
        <dbReference type="Rhea" id="RHEA-COMP:12143"/>
        <dbReference type="Rhea" id="RHEA-COMP:12144"/>
        <dbReference type="ChEBI" id="CHEBI:57856"/>
        <dbReference type="ChEBI" id="CHEBI:59789"/>
        <dbReference type="ChEBI" id="CHEBI:90596"/>
        <dbReference type="ChEBI" id="CHEBI:90598"/>
        <dbReference type="EC" id="2.1.1.77"/>
    </reaction>
</comment>
<dbReference type="InterPro" id="IPR029063">
    <property type="entry name" value="SAM-dependent_MTases_sf"/>
</dbReference>
<dbReference type="Gene3D" id="3.40.50.150">
    <property type="entry name" value="Vaccinia Virus protein VP39"/>
    <property type="match status" value="1"/>
</dbReference>
<dbReference type="GO" id="GO:0005737">
    <property type="term" value="C:cytoplasm"/>
    <property type="evidence" value="ECO:0007669"/>
    <property type="project" value="UniProtKB-SubCell"/>
</dbReference>
<comment type="function">
    <text evidence="7">Catalyzes the methyl esterification of L-isoaspartyl residues in peptides and proteins that result from spontaneous decomposition of normal L-aspartyl and L-asparaginyl residues. It plays a role in the repair and/or degradation of damaged proteins.</text>
</comment>
<evidence type="ECO:0000313" key="8">
    <source>
        <dbReference type="EMBL" id="HDK38042.1"/>
    </source>
</evidence>
<feature type="active site" evidence="7">
    <location>
        <position position="70"/>
    </location>
</feature>
<comment type="subcellular location">
    <subcellularLocation>
        <location evidence="1 7">Cytoplasm</location>
    </subcellularLocation>
</comment>
<dbReference type="AlphaFoldDB" id="A0A831K3J9"/>
<evidence type="ECO:0000256" key="5">
    <source>
        <dbReference type="ARBA" id="ARBA00022679"/>
    </source>
</evidence>
<keyword evidence="4 7" id="KW-0489">Methyltransferase</keyword>
<dbReference type="PROSITE" id="PS01279">
    <property type="entry name" value="PCMT"/>
    <property type="match status" value="1"/>
</dbReference>
<evidence type="ECO:0000256" key="2">
    <source>
        <dbReference type="ARBA" id="ARBA00005369"/>
    </source>
</evidence>
<dbReference type="SUPFAM" id="SSF53335">
    <property type="entry name" value="S-adenosyl-L-methionine-dependent methyltransferases"/>
    <property type="match status" value="1"/>
</dbReference>
<dbReference type="GO" id="GO:0004719">
    <property type="term" value="F:protein-L-isoaspartate (D-aspartate) O-methyltransferase activity"/>
    <property type="evidence" value="ECO:0007669"/>
    <property type="project" value="UniProtKB-UniRule"/>
</dbReference>
<proteinExistence type="inferred from homology"/>
<comment type="similarity">
    <text evidence="2 7">Belongs to the methyltransferase superfamily. L-isoaspartyl/D-aspartyl protein methyltransferase family.</text>
</comment>
<keyword evidence="6 7" id="KW-0949">S-adenosyl-L-methionine</keyword>
<evidence type="ECO:0000256" key="7">
    <source>
        <dbReference type="HAMAP-Rule" id="MF_00090"/>
    </source>
</evidence>
<dbReference type="EMBL" id="DRCV01000149">
    <property type="protein sequence ID" value="HDK38042.1"/>
    <property type="molecule type" value="Genomic_DNA"/>
</dbReference>
<reference evidence="8" key="1">
    <citation type="journal article" date="2020" name="mSystems">
        <title>Genome- and Community-Level Interaction Insights into Carbon Utilization and Element Cycling Functions of Hydrothermarchaeota in Hydrothermal Sediment.</title>
        <authorList>
            <person name="Zhou Z."/>
            <person name="Liu Y."/>
            <person name="Xu W."/>
            <person name="Pan J."/>
            <person name="Luo Z.H."/>
            <person name="Li M."/>
        </authorList>
    </citation>
    <scope>NUCLEOTIDE SEQUENCE [LARGE SCALE GENOMIC DNA]</scope>
    <source>
        <strain evidence="8">HyVt-26</strain>
    </source>
</reference>
<accession>A0A831K3J9</accession>